<keyword evidence="1 4" id="KW-0489">Methyltransferase</keyword>
<dbReference type="SUPFAM" id="SSF53335">
    <property type="entry name" value="S-adenosyl-L-methionine-dependent methyltransferases"/>
    <property type="match status" value="1"/>
</dbReference>
<feature type="domain" description="Methyltransferase" evidence="3">
    <location>
        <begin position="41"/>
        <end position="129"/>
    </location>
</feature>
<dbReference type="Gene3D" id="3.40.50.150">
    <property type="entry name" value="Vaccinia Virus protein VP39"/>
    <property type="match status" value="1"/>
</dbReference>
<dbReference type="CDD" id="cd02440">
    <property type="entry name" value="AdoMet_MTases"/>
    <property type="match status" value="1"/>
</dbReference>
<dbReference type="PANTHER" id="PTHR43861">
    <property type="entry name" value="TRANS-ACONITATE 2-METHYLTRANSFERASE-RELATED"/>
    <property type="match status" value="1"/>
</dbReference>
<evidence type="ECO:0000256" key="1">
    <source>
        <dbReference type="ARBA" id="ARBA00022603"/>
    </source>
</evidence>
<reference evidence="4 5" key="1">
    <citation type="submission" date="2016-09" db="EMBL/GenBank/DDBJ databases">
        <authorList>
            <person name="Capua I."/>
            <person name="De Benedictis P."/>
            <person name="Joannis T."/>
            <person name="Lombin L.H."/>
            <person name="Cattoli G."/>
        </authorList>
    </citation>
    <scope>NUCLEOTIDE SEQUENCE [LARGE SCALE GENOMIC DNA]</scope>
    <source>
        <strain evidence="4 5">GluBS11</strain>
    </source>
</reference>
<dbReference type="GO" id="GO:0008168">
    <property type="term" value="F:methyltransferase activity"/>
    <property type="evidence" value="ECO:0007669"/>
    <property type="project" value="UniProtKB-KW"/>
</dbReference>
<dbReference type="Pfam" id="PF13649">
    <property type="entry name" value="Methyltransf_25"/>
    <property type="match status" value="1"/>
</dbReference>
<accession>A0A1D3TTH7</accession>
<evidence type="ECO:0000313" key="4">
    <source>
        <dbReference type="EMBL" id="SCP97314.1"/>
    </source>
</evidence>
<sequence length="195" mass="22319">MINTIEYYEKNAKKFAEGTSSVDFMKTQNRFLTKLKNGSAILDFGCGSGRDTKYFLDQGFHVEATDGSKELCKLASEYTGIKVRQLLFNELDEKNEYDGIWACSSILHLSKEELKPVLNRMKDALKADGIIYTSFKYGTFEGERNGRYFTDMTEESFADLISGIDGLKIEEQWISSDVRPGRGEEKWLNLILRKQ</sequence>
<dbReference type="AlphaFoldDB" id="A0A1D3TTH7"/>
<dbReference type="EMBL" id="FMKA01000009">
    <property type="protein sequence ID" value="SCP97314.1"/>
    <property type="molecule type" value="Genomic_DNA"/>
</dbReference>
<organism evidence="4 5">
    <name type="scientific">Anaerobium acetethylicum</name>
    <dbReference type="NCBI Taxonomy" id="1619234"/>
    <lineage>
        <taxon>Bacteria</taxon>
        <taxon>Bacillati</taxon>
        <taxon>Bacillota</taxon>
        <taxon>Clostridia</taxon>
        <taxon>Lachnospirales</taxon>
        <taxon>Lachnospiraceae</taxon>
        <taxon>Anaerobium</taxon>
    </lineage>
</organism>
<dbReference type="Proteomes" id="UP000199315">
    <property type="component" value="Unassembled WGS sequence"/>
</dbReference>
<dbReference type="InterPro" id="IPR029063">
    <property type="entry name" value="SAM-dependent_MTases_sf"/>
</dbReference>
<evidence type="ECO:0000313" key="5">
    <source>
        <dbReference type="Proteomes" id="UP000199315"/>
    </source>
</evidence>
<dbReference type="STRING" id="1619234.SAMN05421730_1009118"/>
<evidence type="ECO:0000259" key="3">
    <source>
        <dbReference type="Pfam" id="PF13649"/>
    </source>
</evidence>
<keyword evidence="5" id="KW-1185">Reference proteome</keyword>
<proteinExistence type="predicted"/>
<dbReference type="InterPro" id="IPR041698">
    <property type="entry name" value="Methyltransf_25"/>
</dbReference>
<dbReference type="PANTHER" id="PTHR43861:SF1">
    <property type="entry name" value="TRANS-ACONITATE 2-METHYLTRANSFERASE"/>
    <property type="match status" value="1"/>
</dbReference>
<keyword evidence="2 4" id="KW-0808">Transferase</keyword>
<evidence type="ECO:0000256" key="2">
    <source>
        <dbReference type="ARBA" id="ARBA00022679"/>
    </source>
</evidence>
<dbReference type="GO" id="GO:0032259">
    <property type="term" value="P:methylation"/>
    <property type="evidence" value="ECO:0007669"/>
    <property type="project" value="UniProtKB-KW"/>
</dbReference>
<dbReference type="OrthoDB" id="9804312at2"/>
<gene>
    <name evidence="4" type="ORF">SAMN05421730_1009118</name>
</gene>
<dbReference type="RefSeq" id="WP_091233274.1">
    <property type="nucleotide sequence ID" value="NZ_FMKA01000009.1"/>
</dbReference>
<protein>
    <submittedName>
        <fullName evidence="4">Methyltransferase domain-containing protein</fullName>
    </submittedName>
</protein>
<name>A0A1D3TTH7_9FIRM</name>